<dbReference type="PANTHER" id="PTHR43129">
    <property type="entry name" value="FOSMIDOMYCIN RESISTANCE PROTEIN"/>
    <property type="match status" value="1"/>
</dbReference>
<keyword evidence="1 5" id="KW-0812">Transmembrane</keyword>
<organism evidence="6 7">
    <name type="scientific">Azospirillum argentinense</name>
    <dbReference type="NCBI Taxonomy" id="2970906"/>
    <lineage>
        <taxon>Bacteria</taxon>
        <taxon>Pseudomonadati</taxon>
        <taxon>Pseudomonadota</taxon>
        <taxon>Alphaproteobacteria</taxon>
        <taxon>Rhodospirillales</taxon>
        <taxon>Azospirillaceae</taxon>
        <taxon>Azospirillum</taxon>
    </lineage>
</organism>
<gene>
    <name evidence="6" type="ORF">C1S70_30065</name>
</gene>
<accession>A0A2K1FRR8</accession>
<dbReference type="InterPro" id="IPR036259">
    <property type="entry name" value="MFS_trans_sf"/>
</dbReference>
<dbReference type="GO" id="GO:0005886">
    <property type="term" value="C:plasma membrane"/>
    <property type="evidence" value="ECO:0007669"/>
    <property type="project" value="TreeGrafter"/>
</dbReference>
<evidence type="ECO:0000256" key="1">
    <source>
        <dbReference type="ARBA" id="ARBA00022692"/>
    </source>
</evidence>
<name>A0A2K1FRR8_9PROT</name>
<feature type="region of interest" description="Disordered" evidence="4">
    <location>
        <begin position="384"/>
        <end position="409"/>
    </location>
</feature>
<keyword evidence="2 5" id="KW-1133">Transmembrane helix</keyword>
<evidence type="ECO:0000313" key="7">
    <source>
        <dbReference type="Proteomes" id="UP000236268"/>
    </source>
</evidence>
<evidence type="ECO:0000256" key="3">
    <source>
        <dbReference type="ARBA" id="ARBA00023136"/>
    </source>
</evidence>
<dbReference type="GO" id="GO:0022857">
    <property type="term" value="F:transmembrane transporter activity"/>
    <property type="evidence" value="ECO:0007669"/>
    <property type="project" value="InterPro"/>
</dbReference>
<evidence type="ECO:0000256" key="2">
    <source>
        <dbReference type="ARBA" id="ARBA00022989"/>
    </source>
</evidence>
<feature type="transmembrane region" description="Helical" evidence="5">
    <location>
        <begin position="240"/>
        <end position="256"/>
    </location>
</feature>
<keyword evidence="3 5" id="KW-0472">Membrane</keyword>
<reference evidence="6 7" key="1">
    <citation type="submission" date="2018-01" db="EMBL/GenBank/DDBJ databases">
        <title>Whole genome sequence of Azospirillum brasilense REC3 isolated from strawberry roots.</title>
        <authorList>
            <person name="Fontana C.A."/>
            <person name="Salazar S.M."/>
            <person name="Bassi D."/>
            <person name="Puglisi E."/>
            <person name="Lovaisa N.C."/>
            <person name="Toffoli L.M."/>
            <person name="Pedraza R."/>
            <person name="Cocconcelli P.S."/>
        </authorList>
    </citation>
    <scope>NUCLEOTIDE SEQUENCE [LARGE SCALE GENOMIC DNA]</scope>
    <source>
        <strain evidence="6 7">REC3</strain>
        <plasmid evidence="6">p36unnamed</plasmid>
    </source>
</reference>
<proteinExistence type="predicted"/>
<protein>
    <submittedName>
        <fullName evidence="6">MFS transporter</fullName>
    </submittedName>
</protein>
<feature type="transmembrane region" description="Helical" evidence="5">
    <location>
        <begin position="330"/>
        <end position="351"/>
    </location>
</feature>
<dbReference type="AlphaFoldDB" id="A0A2K1FRR8"/>
<feature type="transmembrane region" description="Helical" evidence="5">
    <location>
        <begin position="206"/>
        <end position="228"/>
    </location>
</feature>
<dbReference type="Pfam" id="PF07690">
    <property type="entry name" value="MFS_1"/>
    <property type="match status" value="2"/>
</dbReference>
<sequence>MKSSGWWSEKKKSLTGACLVHALHDGYTDALYVFLPVWQAQFGLSYAALAVVRALYSGTMGGLQIPADRALRGLSPRAALILSTVLALTGLLIMAAPFGFAGLCVGLIVAGIGSSIQHPCGSMLVTASYGAAARHPLGIYNFSGDLGKAALPALVAVLLPTLGWQPVLGLMAVFGIVLSVALVPLTPATPIARTATTRTASGQGRGGFGVLTTIGALDTATRMGYLLFLPFLIHGQGGDTATVGLALALLFIGGAFGKATCSRLGERLGVVGSVMVTEAATALLIVATLFTSLTPTLILLPLLGVVLNGTSSVLYGTVPELSDGDTGRAFAVFYTSVIGSGGVAPILYGAIADHSTQTTGVLASAATAALIVPLVLTLRPHLSDSTAGAHERPGFSRHRMSRWIGQGRP</sequence>
<evidence type="ECO:0000313" key="6">
    <source>
        <dbReference type="EMBL" id="PNQ95227.1"/>
    </source>
</evidence>
<geneLocation type="plasmid" evidence="6">
    <name>p36unnamed</name>
</geneLocation>
<feature type="transmembrane region" description="Helical" evidence="5">
    <location>
        <begin position="167"/>
        <end position="185"/>
    </location>
</feature>
<dbReference type="EMBL" id="POWG01000056">
    <property type="protein sequence ID" value="PNQ95227.1"/>
    <property type="molecule type" value="Genomic_DNA"/>
</dbReference>
<dbReference type="SUPFAM" id="SSF103473">
    <property type="entry name" value="MFS general substrate transporter"/>
    <property type="match status" value="1"/>
</dbReference>
<dbReference type="PANTHER" id="PTHR43129:SF1">
    <property type="entry name" value="FOSMIDOMYCIN RESISTANCE PROTEIN"/>
    <property type="match status" value="1"/>
</dbReference>
<dbReference type="RefSeq" id="WP_103041566.1">
    <property type="nucleotide sequence ID" value="NZ_POWG01000056.1"/>
</dbReference>
<dbReference type="Proteomes" id="UP000236268">
    <property type="component" value="Unassembled WGS sequence"/>
</dbReference>
<feature type="transmembrane region" description="Helical" evidence="5">
    <location>
        <begin position="79"/>
        <end position="112"/>
    </location>
</feature>
<keyword evidence="6" id="KW-0614">Plasmid</keyword>
<feature type="transmembrane region" description="Helical" evidence="5">
    <location>
        <begin position="296"/>
        <end position="318"/>
    </location>
</feature>
<dbReference type="Gene3D" id="1.20.1250.20">
    <property type="entry name" value="MFS general substrate transporter like domains"/>
    <property type="match status" value="2"/>
</dbReference>
<evidence type="ECO:0000256" key="5">
    <source>
        <dbReference type="SAM" id="Phobius"/>
    </source>
</evidence>
<evidence type="ECO:0000256" key="4">
    <source>
        <dbReference type="SAM" id="MobiDB-lite"/>
    </source>
</evidence>
<dbReference type="InterPro" id="IPR011701">
    <property type="entry name" value="MFS"/>
</dbReference>
<feature type="transmembrane region" description="Helical" evidence="5">
    <location>
        <begin position="268"/>
        <end position="290"/>
    </location>
</feature>
<comment type="caution">
    <text evidence="6">The sequence shown here is derived from an EMBL/GenBank/DDBJ whole genome shotgun (WGS) entry which is preliminary data.</text>
</comment>
<feature type="transmembrane region" description="Helical" evidence="5">
    <location>
        <begin position="357"/>
        <end position="376"/>
    </location>
</feature>